<protein>
    <recommendedName>
        <fullName evidence="3">GS catalytic domain-containing protein</fullName>
    </recommendedName>
</protein>
<evidence type="ECO:0000256" key="1">
    <source>
        <dbReference type="PROSITE-ProRule" id="PRU01331"/>
    </source>
</evidence>
<proteinExistence type="inferred from homology"/>
<dbReference type="PANTHER" id="PTHR42974:SF1">
    <property type="entry name" value="TYPE-3 GLUTAMINE SYNTHETASE"/>
    <property type="match status" value="1"/>
</dbReference>
<evidence type="ECO:0000259" key="3">
    <source>
        <dbReference type="PROSITE" id="PS51987"/>
    </source>
</evidence>
<dbReference type="AlphaFoldDB" id="A0A7S1FH15"/>
<reference evidence="4" key="1">
    <citation type="submission" date="2021-01" db="EMBL/GenBank/DDBJ databases">
        <authorList>
            <person name="Corre E."/>
            <person name="Pelletier E."/>
            <person name="Niang G."/>
            <person name="Scheremetjew M."/>
            <person name="Finn R."/>
            <person name="Kale V."/>
            <person name="Holt S."/>
            <person name="Cochrane G."/>
            <person name="Meng A."/>
            <person name="Brown T."/>
            <person name="Cohen L."/>
        </authorList>
    </citation>
    <scope>NUCLEOTIDE SEQUENCE</scope>
</reference>
<comment type="similarity">
    <text evidence="1 2">Belongs to the glutamine synthetase family.</text>
</comment>
<dbReference type="Pfam" id="PF00120">
    <property type="entry name" value="Gln-synt_C"/>
    <property type="match status" value="1"/>
</dbReference>
<dbReference type="InterPro" id="IPR052725">
    <property type="entry name" value="GS_Type-3"/>
</dbReference>
<dbReference type="Pfam" id="PF12437">
    <property type="entry name" value="GSIII_N"/>
    <property type="match status" value="1"/>
</dbReference>
<accession>A0A7S1FH15</accession>
<dbReference type="InterPro" id="IPR014746">
    <property type="entry name" value="Gln_synth/guanido_kin_cat_dom"/>
</dbReference>
<dbReference type="PROSITE" id="PS51987">
    <property type="entry name" value="GS_CATALYTIC"/>
    <property type="match status" value="1"/>
</dbReference>
<evidence type="ECO:0000313" key="4">
    <source>
        <dbReference type="EMBL" id="CAD8867903.1"/>
    </source>
</evidence>
<feature type="domain" description="GS catalytic" evidence="3">
    <location>
        <begin position="205"/>
        <end position="619"/>
    </location>
</feature>
<dbReference type="GO" id="GO:0004356">
    <property type="term" value="F:glutamine synthetase activity"/>
    <property type="evidence" value="ECO:0007669"/>
    <property type="project" value="InterPro"/>
</dbReference>
<evidence type="ECO:0000256" key="2">
    <source>
        <dbReference type="RuleBase" id="RU000384"/>
    </source>
</evidence>
<organism evidence="4">
    <name type="scientific">Noctiluca scintillans</name>
    <name type="common">Sea sparkle</name>
    <name type="synonym">Red tide dinoflagellate</name>
    <dbReference type="NCBI Taxonomy" id="2966"/>
    <lineage>
        <taxon>Eukaryota</taxon>
        <taxon>Sar</taxon>
        <taxon>Alveolata</taxon>
        <taxon>Dinophyceae</taxon>
        <taxon>Noctilucales</taxon>
        <taxon>Noctilucaceae</taxon>
        <taxon>Noctiluca</taxon>
    </lineage>
</organism>
<dbReference type="PANTHER" id="PTHR42974">
    <property type="entry name" value="GLUTAMINE SYNTHETASE"/>
    <property type="match status" value="1"/>
</dbReference>
<dbReference type="EMBL" id="HBFQ01059740">
    <property type="protein sequence ID" value="CAD8867903.1"/>
    <property type="molecule type" value="Transcribed_RNA"/>
</dbReference>
<gene>
    <name evidence="4" type="ORF">NSCI0253_LOCUS42258</name>
</gene>
<dbReference type="Gene3D" id="3.30.590.10">
    <property type="entry name" value="Glutamine synthetase/guanido kinase, catalytic domain"/>
    <property type="match status" value="1"/>
</dbReference>
<dbReference type="InterPro" id="IPR040577">
    <property type="entry name" value="Gln-synt_C"/>
</dbReference>
<dbReference type="Pfam" id="PF18318">
    <property type="entry name" value="Gln-synt_C-ter"/>
    <property type="match status" value="1"/>
</dbReference>
<dbReference type="Gene3D" id="1.20.120.1560">
    <property type="match status" value="1"/>
</dbReference>
<dbReference type="InterPro" id="IPR008146">
    <property type="entry name" value="Gln_synth_cat_dom"/>
</dbReference>
<dbReference type="SMART" id="SM01230">
    <property type="entry name" value="Gln-synt_C"/>
    <property type="match status" value="1"/>
</dbReference>
<sequence>MASLVSSFFKQPEAAQTVSAAALPQSLADLGKNQLDRSKMQQLLSEPLFQRFKNASKHGEGLSKSDKAEIANAMFKWATELGACQFSHVFFPMRPAGVGVLGSSAGMKHDSFVSLDFGHPDNLKPLTVGFSSGQLFMGETDGSSYPQGGLRGTHYAGAWTAWDMTSPPYVKDETLFIPAVMVSQTGEALDDKTPHLRSMDAINREGVRLLRLLGDTETREVVSNNGPEQEFFLIDRELYVQRPDLIACGRTVVGAPPPKGQEECLNYFGTLAPKIKAVLVDFHTQMWKLGMSNAVMHNEVAPGQHEISPIFALSNVSADQNALCQDVLSQCAIKNGLTLLLHEKPFAGINGSGKHCNWGLNTDTGRNLYVPGKTSEEQQIFVAFVSVLAYAIKVHGDTLRASIGHAGNDHRLGAQEAPPAIISLGTGLSLEDHLKNVIEGGPLEGYGDASTVLGGICNAVADINARFEDRNRTAPVPFCGNRFEFRAVGSAQNVAFPLAVLNTAVAEGMWKLSSMIEEGLTPRDAVASMLRENFGAIFNGNGYSQEWQVEAAKRGLPNLKNGIEAVDKLADAKNVELFERMNVMSERELLARKTVLLDAYANILTIEASTMVQMMETGVIPACAKDLKAYEGTDLAGERPELYGRLAKETATLRDVLEEGRSASDSDARTAAFFCLEKLKPQMQAVREVHDKIENKLEAGLYPFPNYQQMLFSHHSKRA</sequence>
<dbReference type="SUPFAM" id="SSF55931">
    <property type="entry name" value="Glutamine synthetase/guanido kinase"/>
    <property type="match status" value="1"/>
</dbReference>
<dbReference type="InterPro" id="IPR022147">
    <property type="entry name" value="GSIII_N"/>
</dbReference>
<name>A0A7S1FH15_NOCSC</name>